<reference evidence="1" key="1">
    <citation type="submission" date="2023-07" db="EMBL/GenBank/DDBJ databases">
        <title>Sorghum-associated microbial communities from plants grown in Nebraska, USA.</title>
        <authorList>
            <person name="Schachtman D."/>
        </authorList>
    </citation>
    <scope>NUCLEOTIDE SEQUENCE</scope>
    <source>
        <strain evidence="1">2697</strain>
    </source>
</reference>
<evidence type="ECO:0000313" key="1">
    <source>
        <dbReference type="EMBL" id="MDR6783369.1"/>
    </source>
</evidence>
<dbReference type="Proteomes" id="UP001246858">
    <property type="component" value="Unassembled WGS sequence"/>
</dbReference>
<proteinExistence type="predicted"/>
<name>A0ACC6KVK6_9SPHI</name>
<accession>A0ACC6KVK6</accession>
<organism evidence="1 2">
    <name type="scientific">Pedobacter africanus</name>
    <dbReference type="NCBI Taxonomy" id="151894"/>
    <lineage>
        <taxon>Bacteria</taxon>
        <taxon>Pseudomonadati</taxon>
        <taxon>Bacteroidota</taxon>
        <taxon>Sphingobacteriia</taxon>
        <taxon>Sphingobacteriales</taxon>
        <taxon>Sphingobacteriaceae</taxon>
        <taxon>Pedobacter</taxon>
    </lineage>
</organism>
<gene>
    <name evidence="1" type="ORF">J2X78_001921</name>
</gene>
<dbReference type="EMBL" id="JAVDTF010000001">
    <property type="protein sequence ID" value="MDR6783369.1"/>
    <property type="molecule type" value="Genomic_DNA"/>
</dbReference>
<sequence>MFSDDCGLEFLSFNINNTIREIIGIKNEIKNQNQNFLPSCLASNPAAICGKRIMGSKKDSNISIMMLNMCTTKIVKQKY</sequence>
<comment type="caution">
    <text evidence="1">The sequence shown here is derived from an EMBL/GenBank/DDBJ whole genome shotgun (WGS) entry which is preliminary data.</text>
</comment>
<protein>
    <submittedName>
        <fullName evidence="1">Uncharacterized protein</fullName>
    </submittedName>
</protein>
<evidence type="ECO:0000313" key="2">
    <source>
        <dbReference type="Proteomes" id="UP001246858"/>
    </source>
</evidence>
<keyword evidence="2" id="KW-1185">Reference proteome</keyword>